<name>A0ABV6C2T6_9ACTN</name>
<dbReference type="Gene3D" id="3.40.50.620">
    <property type="entry name" value="HUPs"/>
    <property type="match status" value="1"/>
</dbReference>
<dbReference type="EMBL" id="JBHLYQ010000063">
    <property type="protein sequence ID" value="MFC0082010.1"/>
    <property type="molecule type" value="Genomic_DNA"/>
</dbReference>
<keyword evidence="3" id="KW-1185">Reference proteome</keyword>
<protein>
    <submittedName>
        <fullName evidence="2">Universal stress protein</fullName>
    </submittedName>
</protein>
<organism evidence="2 3">
    <name type="scientific">Aciditerrimonas ferrireducens</name>
    <dbReference type="NCBI Taxonomy" id="667306"/>
    <lineage>
        <taxon>Bacteria</taxon>
        <taxon>Bacillati</taxon>
        <taxon>Actinomycetota</taxon>
        <taxon>Acidimicrobiia</taxon>
        <taxon>Acidimicrobiales</taxon>
        <taxon>Acidimicrobiaceae</taxon>
        <taxon>Aciditerrimonas</taxon>
    </lineage>
</organism>
<gene>
    <name evidence="2" type="ORF">ACFFRE_07595</name>
</gene>
<dbReference type="Proteomes" id="UP001589788">
    <property type="component" value="Unassembled WGS sequence"/>
</dbReference>
<evidence type="ECO:0000313" key="3">
    <source>
        <dbReference type="Proteomes" id="UP001589788"/>
    </source>
</evidence>
<feature type="domain" description="UspA" evidence="1">
    <location>
        <begin position="19"/>
        <end position="156"/>
    </location>
</feature>
<evidence type="ECO:0000259" key="1">
    <source>
        <dbReference type="Pfam" id="PF00582"/>
    </source>
</evidence>
<dbReference type="SUPFAM" id="SSF52402">
    <property type="entry name" value="Adenine nucleotide alpha hydrolases-like"/>
    <property type="match status" value="1"/>
</dbReference>
<dbReference type="Pfam" id="PF00582">
    <property type="entry name" value="Usp"/>
    <property type="match status" value="1"/>
</dbReference>
<dbReference type="InterPro" id="IPR014729">
    <property type="entry name" value="Rossmann-like_a/b/a_fold"/>
</dbReference>
<reference evidence="2 3" key="1">
    <citation type="submission" date="2024-09" db="EMBL/GenBank/DDBJ databases">
        <authorList>
            <person name="Sun Q."/>
            <person name="Mori K."/>
        </authorList>
    </citation>
    <scope>NUCLEOTIDE SEQUENCE [LARGE SCALE GENOMIC DNA]</scope>
    <source>
        <strain evidence="2 3">JCM 15389</strain>
    </source>
</reference>
<accession>A0ABV6C2T6</accession>
<proteinExistence type="predicted"/>
<evidence type="ECO:0000313" key="2">
    <source>
        <dbReference type="EMBL" id="MFC0082010.1"/>
    </source>
</evidence>
<sequence length="185" mass="18604">MPAADRLDPSARLPWGAGPVVCGVSPTSGSPGALVVAAAEAACRGVALEAVMAWRAPRTQAGPGTSPPPLLPWREEELAAEAEARLRGFVTAALGETVQVRCKAERGSALRVLRHASHGAALLVLDAPRRPGGSLRTGLVAPLLLAKAACPVLVLPKAGERPAWSARGVGTGEVGLAGAGGGLAR</sequence>
<comment type="caution">
    <text evidence="2">The sequence shown here is derived from an EMBL/GenBank/DDBJ whole genome shotgun (WGS) entry which is preliminary data.</text>
</comment>
<dbReference type="RefSeq" id="WP_377789386.1">
    <property type="nucleotide sequence ID" value="NZ_JBHLYQ010000063.1"/>
</dbReference>
<dbReference type="InterPro" id="IPR006016">
    <property type="entry name" value="UspA"/>
</dbReference>